<proteinExistence type="predicted"/>
<dbReference type="GO" id="GO:0015074">
    <property type="term" value="P:DNA integration"/>
    <property type="evidence" value="ECO:0007669"/>
    <property type="project" value="InterPro"/>
</dbReference>
<dbReference type="eggNOG" id="COG0582">
    <property type="taxonomic scope" value="Bacteria"/>
</dbReference>
<dbReference type="Pfam" id="PF13102">
    <property type="entry name" value="Phage_int_SAM_5"/>
    <property type="match status" value="1"/>
</dbReference>
<accession>G1WBS2</accession>
<keyword evidence="2" id="KW-0233">DNA recombination</keyword>
<evidence type="ECO:0000313" key="4">
    <source>
        <dbReference type="EMBL" id="EGV31526.1"/>
    </source>
</evidence>
<dbReference type="AlphaFoldDB" id="G1WBS2"/>
<dbReference type="InterPro" id="IPR013762">
    <property type="entry name" value="Integrase-like_cat_sf"/>
</dbReference>
<sequence length="525" mass="61129">MKLLKFAQNLGSKVHQKFTDFILNPPQIKGFVICNMSRKFTESDISSNRQYRDRGETTLAKFVSSNGSVTGTLMIDPRRASGDESEILPVAIRVQYNGKKIYLRIGKTFVLSEWKALCEIERLGKNKNANERVELKSHLNKVERLVNLLIEEGAFTLKRLQERFSGITPEERTIYTVWDKYIEDRKIDKLGTARTNTDVKRRFVKEMGTNVTFGDIDRSFIQKWATVMKKRGLSTTTIGISLRTFRAIVKVCIDEGLIKGDTREMFKDTGYNKSNSRKHEFLDVTTMHQLYNFWEKGEVKGENGKEVFYSHEKEAIFRDLGLFLFMYLGDGQNLADTLRLEYDEWYFSSHGKQLRFYRQKTHDRNESASEVIFPVTPELRKIIEKHGNEPKLGRRVFPIMPRLLLPERELWVIQRYNKYISIHMNKVATLLGIEQKPTSTWARHSFATNLNNSGKVPYKYISDSMGHSGNGDITSSYIGAYPMEKMLEYNRYLLYEDKKDNDKQALLKLLKNMTEAERRELIDSI</sequence>
<dbReference type="InterPro" id="IPR010998">
    <property type="entry name" value="Integrase_recombinase_N"/>
</dbReference>
<reference evidence="4 5" key="1">
    <citation type="submission" date="2011-07" db="EMBL/GenBank/DDBJ databases">
        <title>The Genome Sequence of Prevotella oulorum F0390.</title>
        <authorList>
            <consortium name="The Broad Institute Genome Sequencing Platform"/>
            <consortium name="The Broad Institute Genome Sequencing Center for Infectious Disease"/>
            <person name="Earl A."/>
            <person name="Ward D."/>
            <person name="Feldgarden M."/>
            <person name="Gevers D."/>
            <person name="Izard J."/>
            <person name="Ganesan A."/>
            <person name="Baranova O.V."/>
            <person name="Blanton J.M."/>
            <person name="Tanner A.C."/>
            <person name="Dewhirst F.E."/>
            <person name="Young S.K."/>
            <person name="Zeng Q."/>
            <person name="Gargeya S."/>
            <person name="Fitzgerald M."/>
            <person name="Haas B."/>
            <person name="Abouelleil A."/>
            <person name="Alvarado L."/>
            <person name="Arachchi H.M."/>
            <person name="Berlin A."/>
            <person name="Brown A."/>
            <person name="Chapman S.B."/>
            <person name="Chen Z."/>
            <person name="Dunbar C."/>
            <person name="Freedman E."/>
            <person name="Gearin G."/>
            <person name="Gellesch M."/>
            <person name="Goldberg J."/>
            <person name="Griggs A."/>
            <person name="Gujja S."/>
            <person name="Heiman D."/>
            <person name="Howarth C."/>
            <person name="Larson L."/>
            <person name="Lui A."/>
            <person name="MacDonald P.J.P."/>
            <person name="Mehta T."/>
            <person name="Montmayeur A."/>
            <person name="Murphy C."/>
            <person name="Neiman D."/>
            <person name="Pearson M."/>
            <person name="Priest M."/>
            <person name="Roberts A."/>
            <person name="Saif S."/>
            <person name="Shea T."/>
            <person name="Shenoy N."/>
            <person name="Sisk P."/>
            <person name="Stolte C."/>
            <person name="Sykes S."/>
            <person name="Wortman J."/>
            <person name="Nusbaum C."/>
            <person name="Birren B."/>
        </authorList>
    </citation>
    <scope>NUCLEOTIDE SEQUENCE [LARGE SCALE GENOMIC DNA]</scope>
    <source>
        <strain evidence="4 5">F0390</strain>
    </source>
</reference>
<dbReference type="SUPFAM" id="SSF56349">
    <property type="entry name" value="DNA breaking-rejoining enzymes"/>
    <property type="match status" value="1"/>
</dbReference>
<comment type="caution">
    <text evidence="4">The sequence shown here is derived from an EMBL/GenBank/DDBJ whole genome shotgun (WGS) entry which is preliminary data.</text>
</comment>
<feature type="domain" description="Phage integrase SAM-like" evidence="3">
    <location>
        <begin position="176"/>
        <end position="261"/>
    </location>
</feature>
<dbReference type="RefSeq" id="WP_004380305.1">
    <property type="nucleotide sequence ID" value="NZ_JH114215.1"/>
</dbReference>
<organism evidence="4 5">
    <name type="scientific">Segatella oulorum F0390</name>
    <dbReference type="NCBI Taxonomy" id="702438"/>
    <lineage>
        <taxon>Bacteria</taxon>
        <taxon>Pseudomonadati</taxon>
        <taxon>Bacteroidota</taxon>
        <taxon>Bacteroidia</taxon>
        <taxon>Bacteroidales</taxon>
        <taxon>Prevotellaceae</taxon>
        <taxon>Segatella</taxon>
    </lineage>
</organism>
<gene>
    <name evidence="4" type="ORF">HMPREF9431_01273</name>
</gene>
<dbReference type="Proteomes" id="UP000005141">
    <property type="component" value="Unassembled WGS sequence"/>
</dbReference>
<name>G1WBS2_9BACT</name>
<keyword evidence="5" id="KW-1185">Reference proteome</keyword>
<evidence type="ECO:0000256" key="2">
    <source>
        <dbReference type="ARBA" id="ARBA00023172"/>
    </source>
</evidence>
<dbReference type="GO" id="GO:0006310">
    <property type="term" value="P:DNA recombination"/>
    <property type="evidence" value="ECO:0007669"/>
    <property type="project" value="UniProtKB-KW"/>
</dbReference>
<dbReference type="EMBL" id="ADGI01000044">
    <property type="protein sequence ID" value="EGV31526.1"/>
    <property type="molecule type" value="Genomic_DNA"/>
</dbReference>
<dbReference type="PATRIC" id="fig|702438.4.peg.1311"/>
<evidence type="ECO:0000313" key="5">
    <source>
        <dbReference type="Proteomes" id="UP000005141"/>
    </source>
</evidence>
<evidence type="ECO:0000256" key="1">
    <source>
        <dbReference type="ARBA" id="ARBA00023125"/>
    </source>
</evidence>
<keyword evidence="1" id="KW-0238">DNA-binding</keyword>
<dbReference type="GeneID" id="95425912"/>
<dbReference type="InterPro" id="IPR011010">
    <property type="entry name" value="DNA_brk_join_enz"/>
</dbReference>
<dbReference type="Gene3D" id="1.10.443.10">
    <property type="entry name" value="Intergrase catalytic core"/>
    <property type="match status" value="1"/>
</dbReference>
<protein>
    <recommendedName>
        <fullName evidence="3">Phage integrase SAM-like domain-containing protein</fullName>
    </recommendedName>
</protein>
<dbReference type="Gene3D" id="1.10.150.130">
    <property type="match status" value="1"/>
</dbReference>
<dbReference type="HOGENOM" id="CLU_043765_0_0_10"/>
<dbReference type="InterPro" id="IPR025269">
    <property type="entry name" value="SAM-like_dom"/>
</dbReference>
<evidence type="ECO:0000259" key="3">
    <source>
        <dbReference type="Pfam" id="PF13102"/>
    </source>
</evidence>
<dbReference type="GO" id="GO:0003677">
    <property type="term" value="F:DNA binding"/>
    <property type="evidence" value="ECO:0007669"/>
    <property type="project" value="UniProtKB-KW"/>
</dbReference>